<dbReference type="AlphaFoldDB" id="A0A7W4FDJ9"/>
<evidence type="ECO:0000256" key="1">
    <source>
        <dbReference type="ARBA" id="ARBA00000847"/>
    </source>
</evidence>
<evidence type="ECO:0000256" key="6">
    <source>
        <dbReference type="ARBA" id="ARBA00032162"/>
    </source>
</evidence>
<dbReference type="Proteomes" id="UP000550787">
    <property type="component" value="Unassembled WGS sequence"/>
</dbReference>
<dbReference type="SUPFAM" id="SSF55811">
    <property type="entry name" value="Nudix"/>
    <property type="match status" value="1"/>
</dbReference>
<comment type="caution">
    <text evidence="9">The sequence shown here is derived from an EMBL/GenBank/DDBJ whole genome shotgun (WGS) entry which is preliminary data.</text>
</comment>
<evidence type="ECO:0000256" key="5">
    <source>
        <dbReference type="ARBA" id="ARBA00022801"/>
    </source>
</evidence>
<dbReference type="GO" id="GO:0019693">
    <property type="term" value="P:ribose phosphate metabolic process"/>
    <property type="evidence" value="ECO:0007669"/>
    <property type="project" value="TreeGrafter"/>
</dbReference>
<name>A0A7W4FDJ9_GLUDI</name>
<dbReference type="GO" id="GO:0080041">
    <property type="term" value="F:ADP-ribose pyrophosphohydrolase activity"/>
    <property type="evidence" value="ECO:0007669"/>
    <property type="project" value="TreeGrafter"/>
</dbReference>
<dbReference type="InterPro" id="IPR015797">
    <property type="entry name" value="NUDIX_hydrolase-like_dom_sf"/>
</dbReference>
<evidence type="ECO:0000313" key="10">
    <source>
        <dbReference type="Proteomes" id="UP000550787"/>
    </source>
</evidence>
<organism evidence="9 10">
    <name type="scientific">Gluconacetobacter diazotrophicus</name>
    <name type="common">Acetobacter diazotrophicus</name>
    <dbReference type="NCBI Taxonomy" id="33996"/>
    <lineage>
        <taxon>Bacteria</taxon>
        <taxon>Pseudomonadati</taxon>
        <taxon>Pseudomonadota</taxon>
        <taxon>Alphaproteobacteria</taxon>
        <taxon>Acetobacterales</taxon>
        <taxon>Acetobacteraceae</taxon>
        <taxon>Gluconacetobacter</taxon>
    </lineage>
</organism>
<dbReference type="PROSITE" id="PS51462">
    <property type="entry name" value="NUDIX"/>
    <property type="match status" value="1"/>
</dbReference>
<comment type="cofactor">
    <cofactor evidence="2">
        <name>Mg(2+)</name>
        <dbReference type="ChEBI" id="CHEBI:18420"/>
    </cofactor>
</comment>
<feature type="domain" description="Nudix hydrolase" evidence="8">
    <location>
        <begin position="76"/>
        <end position="224"/>
    </location>
</feature>
<dbReference type="PANTHER" id="PTHR11839:SF18">
    <property type="entry name" value="NUDIX HYDROLASE DOMAIN-CONTAINING PROTEIN"/>
    <property type="match status" value="1"/>
</dbReference>
<evidence type="ECO:0000256" key="2">
    <source>
        <dbReference type="ARBA" id="ARBA00001946"/>
    </source>
</evidence>
<dbReference type="EMBL" id="JABEQG010000006">
    <property type="protein sequence ID" value="MBB2155743.1"/>
    <property type="molecule type" value="Genomic_DNA"/>
</dbReference>
<dbReference type="CDD" id="cd03424">
    <property type="entry name" value="NUDIX_ADPRase_Nudt5_UGPPase_Nudt14"/>
    <property type="match status" value="1"/>
</dbReference>
<comment type="similarity">
    <text evidence="3">Belongs to the Nudix hydrolase family. NudK subfamily.</text>
</comment>
<evidence type="ECO:0000313" key="9">
    <source>
        <dbReference type="EMBL" id="MBB2155743.1"/>
    </source>
</evidence>
<dbReference type="PANTHER" id="PTHR11839">
    <property type="entry name" value="UDP/ADP-SUGAR PYROPHOSPHATASE"/>
    <property type="match status" value="1"/>
</dbReference>
<dbReference type="GO" id="GO:0006753">
    <property type="term" value="P:nucleoside phosphate metabolic process"/>
    <property type="evidence" value="ECO:0007669"/>
    <property type="project" value="TreeGrafter"/>
</dbReference>
<dbReference type="InterPro" id="IPR000086">
    <property type="entry name" value="NUDIX_hydrolase_dom"/>
</dbReference>
<evidence type="ECO:0000256" key="4">
    <source>
        <dbReference type="ARBA" id="ARBA00016377"/>
    </source>
</evidence>
<keyword evidence="5" id="KW-0378">Hydrolase</keyword>
<comment type="catalytic activity">
    <reaction evidence="1">
        <text>GDP-alpha-D-mannose + H2O = alpha-D-mannose 1-phosphate + GMP + 2 H(+)</text>
        <dbReference type="Rhea" id="RHEA:27978"/>
        <dbReference type="ChEBI" id="CHEBI:15377"/>
        <dbReference type="ChEBI" id="CHEBI:15378"/>
        <dbReference type="ChEBI" id="CHEBI:57527"/>
        <dbReference type="ChEBI" id="CHEBI:58115"/>
        <dbReference type="ChEBI" id="CHEBI:58409"/>
    </reaction>
</comment>
<dbReference type="Pfam" id="PF00293">
    <property type="entry name" value="NUDIX"/>
    <property type="match status" value="1"/>
</dbReference>
<protein>
    <recommendedName>
        <fullName evidence="4">GDP-mannose pyrophosphatase</fullName>
    </recommendedName>
    <alternativeName>
        <fullName evidence="6">GDP-mannose hydrolase</fullName>
    </alternativeName>
    <alternativeName>
        <fullName evidence="7">GDPMK</fullName>
    </alternativeName>
</protein>
<dbReference type="Gene3D" id="3.90.79.10">
    <property type="entry name" value="Nucleoside Triphosphate Pyrophosphohydrolase"/>
    <property type="match status" value="1"/>
</dbReference>
<evidence type="ECO:0000256" key="3">
    <source>
        <dbReference type="ARBA" id="ARBA00007275"/>
    </source>
</evidence>
<reference evidence="9 10" key="1">
    <citation type="submission" date="2020-04" db="EMBL/GenBank/DDBJ databases">
        <title>Description of novel Gluconacetobacter.</title>
        <authorList>
            <person name="Sombolestani A."/>
        </authorList>
    </citation>
    <scope>NUCLEOTIDE SEQUENCE [LARGE SCALE GENOMIC DNA]</scope>
    <source>
        <strain evidence="9 10">LMG 7603</strain>
    </source>
</reference>
<accession>A0A7W4FDJ9</accession>
<evidence type="ECO:0000256" key="7">
    <source>
        <dbReference type="ARBA" id="ARBA00032272"/>
    </source>
</evidence>
<sequence>MDGIPVTFAVSVPPDRHADVRAAPHFRRWLLQAASRFDLRAVAVRDVVFFGHRVGFILVEADAWHAGRQVPGAALLRGDSVSVLVVLHCPGHPPRTILTCEPRLPVACPDLLALPAGMLDGGQLVSTALRELAEEVGTDLTVRADMLVELTTVWLSPGGCDEAITLYAVDLDIDAQAMRALDGRRTGNACEHETIHLRIIDLDAIPGIGRTDAKTLLSYHLYRNLKDRSPGPADMVSKTE</sequence>
<proteinExistence type="inferred from homology"/>
<gene>
    <name evidence="9" type="ORF">HLH33_05375</name>
</gene>
<dbReference type="GO" id="GO:0080042">
    <property type="term" value="F:ADP-glucose pyrophosphohydrolase activity"/>
    <property type="evidence" value="ECO:0007669"/>
    <property type="project" value="TreeGrafter"/>
</dbReference>
<evidence type="ECO:0000259" key="8">
    <source>
        <dbReference type="PROSITE" id="PS51462"/>
    </source>
</evidence>